<accession>A0ABT2PA72</accession>
<evidence type="ECO:0000313" key="10">
    <source>
        <dbReference type="Proteomes" id="UP001300496"/>
    </source>
</evidence>
<dbReference type="InterPro" id="IPR013325">
    <property type="entry name" value="RNA_pol_sigma_r2"/>
</dbReference>
<name>A0ABT2PA72_9MICO</name>
<dbReference type="EMBL" id="JAODOR010000004">
    <property type="protein sequence ID" value="MCT9001472.1"/>
    <property type="molecule type" value="Genomic_DNA"/>
</dbReference>
<gene>
    <name evidence="9" type="ORF">N4R40_03695</name>
</gene>
<dbReference type="InterPro" id="IPR000838">
    <property type="entry name" value="RNA_pol_sigma70_ECF_CS"/>
</dbReference>
<feature type="domain" description="RNA polymerase sigma-70 region 2" evidence="7">
    <location>
        <begin position="39"/>
        <end position="105"/>
    </location>
</feature>
<evidence type="ECO:0000259" key="7">
    <source>
        <dbReference type="Pfam" id="PF04542"/>
    </source>
</evidence>
<keyword evidence="10" id="KW-1185">Reference proteome</keyword>
<dbReference type="SUPFAM" id="SSF88659">
    <property type="entry name" value="Sigma3 and sigma4 domains of RNA polymerase sigma factors"/>
    <property type="match status" value="1"/>
</dbReference>
<dbReference type="PANTHER" id="PTHR43133">
    <property type="entry name" value="RNA POLYMERASE ECF-TYPE SIGMA FACTO"/>
    <property type="match status" value="1"/>
</dbReference>
<protein>
    <recommendedName>
        <fullName evidence="6">RNA polymerase sigma factor</fullName>
    </recommendedName>
</protein>
<evidence type="ECO:0000256" key="6">
    <source>
        <dbReference type="RuleBase" id="RU000716"/>
    </source>
</evidence>
<dbReference type="InterPro" id="IPR036388">
    <property type="entry name" value="WH-like_DNA-bd_sf"/>
</dbReference>
<dbReference type="Pfam" id="PF08281">
    <property type="entry name" value="Sigma70_r4_2"/>
    <property type="match status" value="1"/>
</dbReference>
<dbReference type="InterPro" id="IPR013324">
    <property type="entry name" value="RNA_pol_sigma_r3/r4-like"/>
</dbReference>
<dbReference type="InterPro" id="IPR014284">
    <property type="entry name" value="RNA_pol_sigma-70_dom"/>
</dbReference>
<reference evidence="9 10" key="1">
    <citation type="journal article" date="2024" name="Int. J. Syst. Evol. Microbiol.">
        <title>Microbacterium memoriense sp. nov., a member of the Actinomycetota from marine beach sediment of the north coast of Portugal.</title>
        <authorList>
            <person name="Santos J.D.N.D."/>
            <person name="Klimek D."/>
            <person name="Calusinska M."/>
            <person name="Lobo-da-Cunha A."/>
            <person name="Catita J."/>
            <person name="Goncalves H."/>
            <person name="Gonzalez I."/>
            <person name="Lage O.M."/>
        </authorList>
    </citation>
    <scope>NUCLEOTIDE SEQUENCE [LARGE SCALE GENOMIC DNA]</scope>
    <source>
        <strain evidence="9 10">PMIC_1C1B</strain>
    </source>
</reference>
<evidence type="ECO:0000256" key="2">
    <source>
        <dbReference type="ARBA" id="ARBA00023015"/>
    </source>
</evidence>
<dbReference type="Pfam" id="PF04542">
    <property type="entry name" value="Sigma70_r2"/>
    <property type="match status" value="1"/>
</dbReference>
<keyword evidence="4 6" id="KW-0238">DNA-binding</keyword>
<dbReference type="Gene3D" id="1.10.10.10">
    <property type="entry name" value="Winged helix-like DNA-binding domain superfamily/Winged helix DNA-binding domain"/>
    <property type="match status" value="1"/>
</dbReference>
<dbReference type="InterPro" id="IPR039425">
    <property type="entry name" value="RNA_pol_sigma-70-like"/>
</dbReference>
<dbReference type="CDD" id="cd06171">
    <property type="entry name" value="Sigma70_r4"/>
    <property type="match status" value="1"/>
</dbReference>
<keyword evidence="3 6" id="KW-0731">Sigma factor</keyword>
<organism evidence="9 10">
    <name type="scientific">Microbacterium memoriense</name>
    <dbReference type="NCBI Taxonomy" id="2978350"/>
    <lineage>
        <taxon>Bacteria</taxon>
        <taxon>Bacillati</taxon>
        <taxon>Actinomycetota</taxon>
        <taxon>Actinomycetes</taxon>
        <taxon>Micrococcales</taxon>
        <taxon>Microbacteriaceae</taxon>
        <taxon>Microbacterium</taxon>
    </lineage>
</organism>
<evidence type="ECO:0000256" key="5">
    <source>
        <dbReference type="ARBA" id="ARBA00023163"/>
    </source>
</evidence>
<evidence type="ECO:0000313" key="9">
    <source>
        <dbReference type="EMBL" id="MCT9001472.1"/>
    </source>
</evidence>
<dbReference type="SUPFAM" id="SSF88946">
    <property type="entry name" value="Sigma2 domain of RNA polymerase sigma factors"/>
    <property type="match status" value="1"/>
</dbReference>
<feature type="domain" description="RNA polymerase sigma factor 70 region 4 type 2" evidence="8">
    <location>
        <begin position="136"/>
        <end position="185"/>
    </location>
</feature>
<evidence type="ECO:0000256" key="4">
    <source>
        <dbReference type="ARBA" id="ARBA00023125"/>
    </source>
</evidence>
<dbReference type="NCBIfam" id="TIGR02937">
    <property type="entry name" value="sigma70-ECF"/>
    <property type="match status" value="1"/>
</dbReference>
<keyword evidence="5 6" id="KW-0804">Transcription</keyword>
<sequence length="196" mass="21848">MMAMAAVCGGPEGDVIDDDEDRQIARAFADGDAAALKQIYDRWSRLVYTLALRSLGDQSEAEDVTQGTFVSAWKARESYDEARASLSTWLITIARRRIADAHRVRAHSARVLGALQQQAEPAVQQEPDVADAILVAQELELLEPDARSVVRLAFYDDLTHAQISERLGMPLGTVKSHLRRSLQRMRTRLEGNRVAY</sequence>
<dbReference type="InterPro" id="IPR013249">
    <property type="entry name" value="RNA_pol_sigma70_r4_t2"/>
</dbReference>
<evidence type="ECO:0000259" key="8">
    <source>
        <dbReference type="Pfam" id="PF08281"/>
    </source>
</evidence>
<dbReference type="Gene3D" id="1.10.1740.10">
    <property type="match status" value="1"/>
</dbReference>
<evidence type="ECO:0000256" key="3">
    <source>
        <dbReference type="ARBA" id="ARBA00023082"/>
    </source>
</evidence>
<dbReference type="InterPro" id="IPR007627">
    <property type="entry name" value="RNA_pol_sigma70_r2"/>
</dbReference>
<dbReference type="PANTHER" id="PTHR43133:SF62">
    <property type="entry name" value="RNA POLYMERASE SIGMA FACTOR SIGZ"/>
    <property type="match status" value="1"/>
</dbReference>
<comment type="caution">
    <text evidence="9">The sequence shown here is derived from an EMBL/GenBank/DDBJ whole genome shotgun (WGS) entry which is preliminary data.</text>
</comment>
<keyword evidence="2 6" id="KW-0805">Transcription regulation</keyword>
<evidence type="ECO:0000256" key="1">
    <source>
        <dbReference type="ARBA" id="ARBA00010641"/>
    </source>
</evidence>
<comment type="similarity">
    <text evidence="1 6">Belongs to the sigma-70 factor family. ECF subfamily.</text>
</comment>
<proteinExistence type="inferred from homology"/>
<dbReference type="Proteomes" id="UP001300496">
    <property type="component" value="Unassembled WGS sequence"/>
</dbReference>
<dbReference type="PROSITE" id="PS01063">
    <property type="entry name" value="SIGMA70_ECF"/>
    <property type="match status" value="1"/>
</dbReference>
<dbReference type="RefSeq" id="WP_261606010.1">
    <property type="nucleotide sequence ID" value="NZ_JAODOR010000004.1"/>
</dbReference>